<dbReference type="InterPro" id="IPR013325">
    <property type="entry name" value="RNA_pol_sigma_r2"/>
</dbReference>
<dbReference type="PANTHER" id="PTHR43133">
    <property type="entry name" value="RNA POLYMERASE ECF-TYPE SIGMA FACTO"/>
    <property type="match status" value="1"/>
</dbReference>
<dbReference type="OrthoDB" id="9803470at2"/>
<dbReference type="InterPro" id="IPR036388">
    <property type="entry name" value="WH-like_DNA-bd_sf"/>
</dbReference>
<accession>A0A143BME0</accession>
<evidence type="ECO:0000313" key="9">
    <source>
        <dbReference type="EMBL" id="AMW06269.1"/>
    </source>
</evidence>
<evidence type="ECO:0000259" key="7">
    <source>
        <dbReference type="Pfam" id="PF04542"/>
    </source>
</evidence>
<dbReference type="Pfam" id="PF04542">
    <property type="entry name" value="Sigma70_r2"/>
    <property type="match status" value="1"/>
</dbReference>
<dbReference type="Gene3D" id="1.10.10.10">
    <property type="entry name" value="Winged helix-like DNA-binding domain superfamily/Winged helix DNA-binding domain"/>
    <property type="match status" value="1"/>
</dbReference>
<dbReference type="Gene3D" id="1.10.1740.10">
    <property type="match status" value="1"/>
</dbReference>
<evidence type="ECO:0000259" key="8">
    <source>
        <dbReference type="Pfam" id="PF08281"/>
    </source>
</evidence>
<dbReference type="SUPFAM" id="SSF88946">
    <property type="entry name" value="Sigma2 domain of RNA polymerase sigma factors"/>
    <property type="match status" value="1"/>
</dbReference>
<organism evidence="9 10">
    <name type="scientific">Gemmatimonas phototrophica</name>
    <dbReference type="NCBI Taxonomy" id="1379270"/>
    <lineage>
        <taxon>Bacteria</taxon>
        <taxon>Pseudomonadati</taxon>
        <taxon>Gemmatimonadota</taxon>
        <taxon>Gemmatimonadia</taxon>
        <taxon>Gemmatimonadales</taxon>
        <taxon>Gemmatimonadaceae</taxon>
        <taxon>Gemmatimonas</taxon>
    </lineage>
</organism>
<dbReference type="Proteomes" id="UP000076404">
    <property type="component" value="Chromosome"/>
</dbReference>
<dbReference type="STRING" id="1379270.GEMMAAP_18750"/>
<proteinExistence type="inferred from homology"/>
<dbReference type="GO" id="GO:0016987">
    <property type="term" value="F:sigma factor activity"/>
    <property type="evidence" value="ECO:0007669"/>
    <property type="project" value="UniProtKB-KW"/>
</dbReference>
<dbReference type="PROSITE" id="PS01063">
    <property type="entry name" value="SIGMA70_ECF"/>
    <property type="match status" value="1"/>
</dbReference>
<dbReference type="EMBL" id="CP011454">
    <property type="protein sequence ID" value="AMW06269.1"/>
    <property type="molecule type" value="Genomic_DNA"/>
</dbReference>
<dbReference type="GO" id="GO:0003677">
    <property type="term" value="F:DNA binding"/>
    <property type="evidence" value="ECO:0007669"/>
    <property type="project" value="UniProtKB-KW"/>
</dbReference>
<dbReference type="InterPro" id="IPR013324">
    <property type="entry name" value="RNA_pol_sigma_r3/r4-like"/>
</dbReference>
<dbReference type="AlphaFoldDB" id="A0A143BME0"/>
<evidence type="ECO:0000313" key="10">
    <source>
        <dbReference type="Proteomes" id="UP000076404"/>
    </source>
</evidence>
<reference evidence="9 10" key="2">
    <citation type="journal article" date="2016" name="Environ. Microbiol. Rep.">
        <title>Metagenomic evidence for the presence of phototrophic Gemmatimonadetes bacteria in diverse environments.</title>
        <authorList>
            <person name="Zeng Y."/>
            <person name="Baumbach J."/>
            <person name="Barbosa E.G."/>
            <person name="Azevedo V."/>
            <person name="Zhang C."/>
            <person name="Koblizek M."/>
        </authorList>
    </citation>
    <scope>NUCLEOTIDE SEQUENCE [LARGE SCALE GENOMIC DNA]</scope>
    <source>
        <strain evidence="9 10">AP64</strain>
    </source>
</reference>
<protein>
    <recommendedName>
        <fullName evidence="6">RNA polymerase sigma factor</fullName>
    </recommendedName>
</protein>
<dbReference type="RefSeq" id="WP_053334599.1">
    <property type="nucleotide sequence ID" value="NZ_CP011454.1"/>
</dbReference>
<dbReference type="InterPro" id="IPR007627">
    <property type="entry name" value="RNA_pol_sigma70_r2"/>
</dbReference>
<dbReference type="InterPro" id="IPR013249">
    <property type="entry name" value="RNA_pol_sigma70_r4_t2"/>
</dbReference>
<name>A0A143BME0_9BACT</name>
<feature type="domain" description="RNA polymerase sigma-70 region 2" evidence="7">
    <location>
        <begin position="17"/>
        <end position="77"/>
    </location>
</feature>
<keyword evidence="10" id="KW-1185">Reference proteome</keyword>
<dbReference type="Pfam" id="PF08281">
    <property type="entry name" value="Sigma70_r4_2"/>
    <property type="match status" value="1"/>
</dbReference>
<dbReference type="CDD" id="cd06171">
    <property type="entry name" value="Sigma70_r4"/>
    <property type="match status" value="1"/>
</dbReference>
<dbReference type="eggNOG" id="COG1595">
    <property type="taxonomic scope" value="Bacteria"/>
</dbReference>
<dbReference type="InterPro" id="IPR014284">
    <property type="entry name" value="RNA_pol_sigma-70_dom"/>
</dbReference>
<dbReference type="PANTHER" id="PTHR43133:SF25">
    <property type="entry name" value="RNA POLYMERASE SIGMA FACTOR RFAY-RELATED"/>
    <property type="match status" value="1"/>
</dbReference>
<dbReference type="GO" id="GO:0006352">
    <property type="term" value="P:DNA-templated transcription initiation"/>
    <property type="evidence" value="ECO:0007669"/>
    <property type="project" value="InterPro"/>
</dbReference>
<evidence type="ECO:0000256" key="6">
    <source>
        <dbReference type="RuleBase" id="RU000716"/>
    </source>
</evidence>
<evidence type="ECO:0000256" key="4">
    <source>
        <dbReference type="ARBA" id="ARBA00023125"/>
    </source>
</evidence>
<evidence type="ECO:0000256" key="3">
    <source>
        <dbReference type="ARBA" id="ARBA00023082"/>
    </source>
</evidence>
<dbReference type="SUPFAM" id="SSF88659">
    <property type="entry name" value="Sigma3 and sigma4 domains of RNA polymerase sigma factors"/>
    <property type="match status" value="1"/>
</dbReference>
<reference evidence="9 10" key="1">
    <citation type="journal article" date="2014" name="Proc. Natl. Acad. Sci. U.S.A.">
        <title>Functional type 2 photosynthetic reaction centers found in the rare bacterial phylum Gemmatimonadetes.</title>
        <authorList>
            <person name="Zeng Y."/>
            <person name="Feng F."/>
            <person name="Medova H."/>
            <person name="Dean J."/>
            <person name="Koblizek M."/>
        </authorList>
    </citation>
    <scope>NUCLEOTIDE SEQUENCE [LARGE SCALE GENOMIC DNA]</scope>
    <source>
        <strain evidence="9 10">AP64</strain>
    </source>
</reference>
<dbReference type="InterPro" id="IPR039425">
    <property type="entry name" value="RNA_pol_sigma-70-like"/>
</dbReference>
<keyword evidence="4 6" id="KW-0238">DNA-binding</keyword>
<keyword evidence="2 6" id="KW-0805">Transcription regulation</keyword>
<evidence type="ECO:0000256" key="1">
    <source>
        <dbReference type="ARBA" id="ARBA00010641"/>
    </source>
</evidence>
<sequence>MTEESGVRLPFDEEAMHWLSDVMRFALSLTRDRSEAEDLVQDTYLTAQKAWHQLQPGTDTKAWLFTIARHRFYRITERAERQVATDAPELESLAAAAYTIQHGSTLADELERQDMRDAVRASMYALPEVYREVAILVDWHDQPYDSVAQILGIPVGTVRSRLFRARRLLQEQLTAYAEDLGITGRSTPQEARRV</sequence>
<evidence type="ECO:0000256" key="5">
    <source>
        <dbReference type="ARBA" id="ARBA00023163"/>
    </source>
</evidence>
<dbReference type="NCBIfam" id="TIGR02937">
    <property type="entry name" value="sigma70-ECF"/>
    <property type="match status" value="1"/>
</dbReference>
<keyword evidence="5 6" id="KW-0804">Transcription</keyword>
<feature type="domain" description="RNA polymerase sigma factor 70 region 4 type 2" evidence="8">
    <location>
        <begin position="118"/>
        <end position="169"/>
    </location>
</feature>
<gene>
    <name evidence="9" type="ORF">GEMMAAP_18750</name>
</gene>
<dbReference type="InterPro" id="IPR000838">
    <property type="entry name" value="RNA_pol_sigma70_ECF_CS"/>
</dbReference>
<keyword evidence="3 6" id="KW-0731">Sigma factor</keyword>
<comment type="similarity">
    <text evidence="1 6">Belongs to the sigma-70 factor family. ECF subfamily.</text>
</comment>
<dbReference type="KEGG" id="gph:GEMMAAP_18750"/>
<evidence type="ECO:0000256" key="2">
    <source>
        <dbReference type="ARBA" id="ARBA00023015"/>
    </source>
</evidence>